<feature type="domain" description="Inward rectifier potassium channel C-terminal" evidence="15">
    <location>
        <begin position="174"/>
        <end position="342"/>
    </location>
</feature>
<dbReference type="InterPro" id="IPR014756">
    <property type="entry name" value="Ig_E-set"/>
</dbReference>
<evidence type="ECO:0000259" key="15">
    <source>
        <dbReference type="Pfam" id="PF17655"/>
    </source>
</evidence>
<keyword evidence="3 12" id="KW-0633">Potassium transport</keyword>
<gene>
    <name evidence="16" type="primary">irk-1</name>
    <name evidence="16" type="ORF">Bhyg_05285</name>
</gene>
<feature type="transmembrane region" description="Helical" evidence="13">
    <location>
        <begin position="60"/>
        <end position="83"/>
    </location>
</feature>
<evidence type="ECO:0000256" key="5">
    <source>
        <dbReference type="ARBA" id="ARBA00022882"/>
    </source>
</evidence>
<keyword evidence="8 12" id="KW-0406">Ion transport</keyword>
<keyword evidence="10 12" id="KW-0407">Ion channel</keyword>
<feature type="site" description="Role in the control of polyamine-mediated channel gating and in the blocking by intracellular magnesium" evidence="11">
    <location>
        <position position="153"/>
    </location>
</feature>
<dbReference type="PANTHER" id="PTHR11767:SF115">
    <property type="entry name" value="INWARDLY RECTIFYING POTASSIUM CHANNEL 3, ISOFORM D"/>
    <property type="match status" value="1"/>
</dbReference>
<keyword evidence="4 12" id="KW-0812">Transmembrane</keyword>
<dbReference type="Pfam" id="PF01007">
    <property type="entry name" value="IRK"/>
    <property type="match status" value="1"/>
</dbReference>
<organism evidence="16 17">
    <name type="scientific">Pseudolycoriella hygida</name>
    <dbReference type="NCBI Taxonomy" id="35572"/>
    <lineage>
        <taxon>Eukaryota</taxon>
        <taxon>Metazoa</taxon>
        <taxon>Ecdysozoa</taxon>
        <taxon>Arthropoda</taxon>
        <taxon>Hexapoda</taxon>
        <taxon>Insecta</taxon>
        <taxon>Pterygota</taxon>
        <taxon>Neoptera</taxon>
        <taxon>Endopterygota</taxon>
        <taxon>Diptera</taxon>
        <taxon>Nematocera</taxon>
        <taxon>Sciaroidea</taxon>
        <taxon>Sciaridae</taxon>
        <taxon>Pseudolycoriella</taxon>
    </lineage>
</organism>
<evidence type="ECO:0000256" key="2">
    <source>
        <dbReference type="ARBA" id="ARBA00022448"/>
    </source>
</evidence>
<keyword evidence="6 12" id="KW-0630">Potassium</keyword>
<evidence type="ECO:0000256" key="1">
    <source>
        <dbReference type="ARBA" id="ARBA00004141"/>
    </source>
</evidence>
<evidence type="ECO:0000256" key="4">
    <source>
        <dbReference type="ARBA" id="ARBA00022692"/>
    </source>
</evidence>
<evidence type="ECO:0000313" key="16">
    <source>
        <dbReference type="EMBL" id="KAJ6650042.1"/>
    </source>
</evidence>
<dbReference type="OrthoDB" id="273257at2759"/>
<dbReference type="PIRSF" id="PIRSF005465">
    <property type="entry name" value="GIRK_kir"/>
    <property type="match status" value="1"/>
</dbReference>
<evidence type="ECO:0000256" key="8">
    <source>
        <dbReference type="ARBA" id="ARBA00023065"/>
    </source>
</evidence>
<sequence>MQRNNRCTEDPHYHGVRCRRSKRVVKKNGDRNISFTNIPERATKYFRDVVTTMIDAQWRFFLTIFSMSYVSSWFIFAVCWYLISYTHGDLDSNLQDIKTFRSCVVGCDSFADFFLFSLETQVSIGYGSKFVTEECPEGVFLITLQVIVGIGINGAMAGIVYAKMTKPARHVSVMNFSRKAVICLRNSKLCLIFRICDVNYSHVVGTKVTAFWFEERFSPEGEKLRNLQHTLKLPNDGNVFLIFPTTVCHVIDATSPLYNLTQKQLYEKKFELLVTLTGSSRTTGQLTQCRTSYLPKEILWGHRFVNMVSYKKSEEVYEVDHEKFDDVIEFETPSVSACELDAAIDESESDIPSVYYNENLNYIGHCVTEDYDKLTDLETFCQPTGLTRSQSEQYTIRLQGISNERLIASGKSSS</sequence>
<dbReference type="SUPFAM" id="SSF81324">
    <property type="entry name" value="Voltage-gated potassium channels"/>
    <property type="match status" value="1"/>
</dbReference>
<accession>A0A9Q0NGV1</accession>
<dbReference type="InterPro" id="IPR040445">
    <property type="entry name" value="Kir_TM"/>
</dbReference>
<dbReference type="EMBL" id="WJQU01000001">
    <property type="protein sequence ID" value="KAJ6650042.1"/>
    <property type="molecule type" value="Genomic_DNA"/>
</dbReference>
<evidence type="ECO:0000259" key="14">
    <source>
        <dbReference type="Pfam" id="PF01007"/>
    </source>
</evidence>
<evidence type="ECO:0000256" key="12">
    <source>
        <dbReference type="RuleBase" id="RU003822"/>
    </source>
</evidence>
<comment type="subcellular location">
    <subcellularLocation>
        <location evidence="1 12">Membrane</location>
        <topology evidence="1 12">Multi-pass membrane protein</topology>
    </subcellularLocation>
</comment>
<evidence type="ECO:0000256" key="7">
    <source>
        <dbReference type="ARBA" id="ARBA00022989"/>
    </source>
</evidence>
<keyword evidence="9 13" id="KW-0472">Membrane</keyword>
<comment type="similarity">
    <text evidence="12">Belongs to the inward rectifier-type potassium channel (TC 1.A.2.1) family.</text>
</comment>
<name>A0A9Q0NGV1_9DIPT</name>
<comment type="caution">
    <text evidence="16">The sequence shown here is derived from an EMBL/GenBank/DDBJ whole genome shotgun (WGS) entry which is preliminary data.</text>
</comment>
<evidence type="ECO:0000256" key="6">
    <source>
        <dbReference type="ARBA" id="ARBA00022958"/>
    </source>
</evidence>
<dbReference type="GO" id="GO:1990573">
    <property type="term" value="P:potassium ion import across plasma membrane"/>
    <property type="evidence" value="ECO:0007669"/>
    <property type="project" value="TreeGrafter"/>
</dbReference>
<evidence type="ECO:0000313" key="17">
    <source>
        <dbReference type="Proteomes" id="UP001151699"/>
    </source>
</evidence>
<evidence type="ECO:0000256" key="10">
    <source>
        <dbReference type="ARBA" id="ARBA00023303"/>
    </source>
</evidence>
<keyword evidence="17" id="KW-1185">Reference proteome</keyword>
<dbReference type="Gene3D" id="1.10.287.70">
    <property type="match status" value="1"/>
</dbReference>
<dbReference type="PANTHER" id="PTHR11767">
    <property type="entry name" value="INWARD RECTIFIER POTASSIUM CHANNEL"/>
    <property type="match status" value="1"/>
</dbReference>
<dbReference type="InterPro" id="IPR013518">
    <property type="entry name" value="K_chnl_inward-rec_Kir_cyto"/>
</dbReference>
<keyword evidence="7 13" id="KW-1133">Transmembrane helix</keyword>
<keyword evidence="2 12" id="KW-0813">Transport</keyword>
<dbReference type="SUPFAM" id="SSF81296">
    <property type="entry name" value="E set domains"/>
    <property type="match status" value="1"/>
</dbReference>
<keyword evidence="5 12" id="KW-0851">Voltage-gated channel</keyword>
<dbReference type="GO" id="GO:0005242">
    <property type="term" value="F:inward rectifier potassium channel activity"/>
    <property type="evidence" value="ECO:0007669"/>
    <property type="project" value="InterPro"/>
</dbReference>
<dbReference type="Proteomes" id="UP001151699">
    <property type="component" value="Chromosome A"/>
</dbReference>
<evidence type="ECO:0000256" key="11">
    <source>
        <dbReference type="PIRSR" id="PIRSR005465-1"/>
    </source>
</evidence>
<dbReference type="Gene3D" id="2.60.40.1400">
    <property type="entry name" value="G protein-activated inward rectifier potassium channel 1"/>
    <property type="match status" value="1"/>
</dbReference>
<dbReference type="GO" id="GO:0034765">
    <property type="term" value="P:regulation of monoatomic ion transmembrane transport"/>
    <property type="evidence" value="ECO:0007669"/>
    <property type="project" value="TreeGrafter"/>
</dbReference>
<dbReference type="Pfam" id="PF17655">
    <property type="entry name" value="IRK_C"/>
    <property type="match status" value="1"/>
</dbReference>
<reference evidence="16" key="1">
    <citation type="submission" date="2022-07" db="EMBL/GenBank/DDBJ databases">
        <authorList>
            <person name="Trinca V."/>
            <person name="Uliana J.V.C."/>
            <person name="Torres T.T."/>
            <person name="Ward R.J."/>
            <person name="Monesi N."/>
        </authorList>
    </citation>
    <scope>NUCLEOTIDE SEQUENCE</scope>
    <source>
        <strain evidence="16">HSMRA1968</strain>
        <tissue evidence="16">Whole embryos</tissue>
    </source>
</reference>
<evidence type="ECO:0000256" key="9">
    <source>
        <dbReference type="ARBA" id="ARBA00023136"/>
    </source>
</evidence>
<evidence type="ECO:0000256" key="13">
    <source>
        <dbReference type="SAM" id="Phobius"/>
    </source>
</evidence>
<dbReference type="PRINTS" id="PR01320">
    <property type="entry name" value="KIRCHANNEL"/>
</dbReference>
<dbReference type="InterPro" id="IPR041647">
    <property type="entry name" value="IRK_C"/>
</dbReference>
<protein>
    <submittedName>
        <fullName evidence="16">Inward rectifier potassium channel irk-1</fullName>
    </submittedName>
</protein>
<dbReference type="GO" id="GO:0034702">
    <property type="term" value="C:monoatomic ion channel complex"/>
    <property type="evidence" value="ECO:0007669"/>
    <property type="project" value="UniProtKB-KW"/>
</dbReference>
<dbReference type="AlphaFoldDB" id="A0A9Q0NGV1"/>
<feature type="domain" description="Potassium channel inwardly rectifying transmembrane" evidence="14">
    <location>
        <begin position="25"/>
        <end position="167"/>
    </location>
</feature>
<evidence type="ECO:0000256" key="3">
    <source>
        <dbReference type="ARBA" id="ARBA00022538"/>
    </source>
</evidence>
<proteinExistence type="inferred from homology"/>
<dbReference type="InterPro" id="IPR016449">
    <property type="entry name" value="K_chnl_inward-rec_Kir"/>
</dbReference>
<dbReference type="GO" id="GO:0005886">
    <property type="term" value="C:plasma membrane"/>
    <property type="evidence" value="ECO:0007669"/>
    <property type="project" value="TreeGrafter"/>
</dbReference>
<feature type="transmembrane region" description="Helical" evidence="13">
    <location>
        <begin position="139"/>
        <end position="162"/>
    </location>
</feature>